<proteinExistence type="predicted"/>
<gene>
    <name evidence="2" type="ORF">ACFFR3_32070</name>
</gene>
<feature type="region of interest" description="Disordered" evidence="1">
    <location>
        <begin position="201"/>
        <end position="278"/>
    </location>
</feature>
<dbReference type="Proteomes" id="UP001589568">
    <property type="component" value="Unassembled WGS sequence"/>
</dbReference>
<protein>
    <recommendedName>
        <fullName evidence="4">LppP/LprE family lipoprotein</fullName>
    </recommendedName>
</protein>
<evidence type="ECO:0000313" key="3">
    <source>
        <dbReference type="Proteomes" id="UP001589568"/>
    </source>
</evidence>
<dbReference type="RefSeq" id="WP_345408994.1">
    <property type="nucleotide sequence ID" value="NZ_BAAAXS010000001.1"/>
</dbReference>
<evidence type="ECO:0008006" key="4">
    <source>
        <dbReference type="Google" id="ProtNLM"/>
    </source>
</evidence>
<sequence>MASSRVRVIIMAGVLGLVAVAGIVWLVGVATGDPGGSPTGAGVNLPVDDEDVPEQDVDDVPPPAGEPTSQERSQEKSRNNRRSVRWNGVRLDGSPGDDGCVTIINKTSTAGTIESVSFEVRSGPGRAGARSAPGRAGARSAPGRCEPTGDPLCQGVTLRPGSQCLAGAVITGEPSDSPYVIQAVVHFRYRCVNVEDSPCDEVQDWGGRPPTEQRPVEIRGATANNVPQFDYYIGGTDTSGDEDDPATSPEPSLEITETPDTSGEATPGETVATTPEGE</sequence>
<organism evidence="2 3">
    <name type="scientific">Nonomuraea salmonea</name>
    <dbReference type="NCBI Taxonomy" id="46181"/>
    <lineage>
        <taxon>Bacteria</taxon>
        <taxon>Bacillati</taxon>
        <taxon>Actinomycetota</taxon>
        <taxon>Actinomycetes</taxon>
        <taxon>Streptosporangiales</taxon>
        <taxon>Streptosporangiaceae</taxon>
        <taxon>Nonomuraea</taxon>
    </lineage>
</organism>
<feature type="region of interest" description="Disordered" evidence="1">
    <location>
        <begin position="37"/>
        <end position="93"/>
    </location>
</feature>
<feature type="compositionally biased region" description="Acidic residues" evidence="1">
    <location>
        <begin position="47"/>
        <end position="59"/>
    </location>
</feature>
<accession>A0ABV5NV22</accession>
<evidence type="ECO:0000256" key="1">
    <source>
        <dbReference type="SAM" id="MobiDB-lite"/>
    </source>
</evidence>
<feature type="region of interest" description="Disordered" evidence="1">
    <location>
        <begin position="121"/>
        <end position="146"/>
    </location>
</feature>
<feature type="compositionally biased region" description="Low complexity" evidence="1">
    <location>
        <begin position="121"/>
        <end position="144"/>
    </location>
</feature>
<comment type="caution">
    <text evidence="2">The sequence shown here is derived from an EMBL/GenBank/DDBJ whole genome shotgun (WGS) entry which is preliminary data.</text>
</comment>
<dbReference type="EMBL" id="JBHMCF010000037">
    <property type="protein sequence ID" value="MFB9474158.1"/>
    <property type="molecule type" value="Genomic_DNA"/>
</dbReference>
<evidence type="ECO:0000313" key="2">
    <source>
        <dbReference type="EMBL" id="MFB9474158.1"/>
    </source>
</evidence>
<keyword evidence="3" id="KW-1185">Reference proteome</keyword>
<reference evidence="2 3" key="1">
    <citation type="submission" date="2024-09" db="EMBL/GenBank/DDBJ databases">
        <authorList>
            <person name="Sun Q."/>
            <person name="Mori K."/>
        </authorList>
    </citation>
    <scope>NUCLEOTIDE SEQUENCE [LARGE SCALE GENOMIC DNA]</scope>
    <source>
        <strain evidence="2 3">JCM 3324</strain>
    </source>
</reference>
<name>A0ABV5NV22_9ACTN</name>